<evidence type="ECO:0000313" key="2">
    <source>
        <dbReference type="EMBL" id="QBK91224.1"/>
    </source>
</evidence>
<dbReference type="EMBL" id="MK500515">
    <property type="protein sequence ID" value="QBK91224.1"/>
    <property type="molecule type" value="Genomic_DNA"/>
</dbReference>
<proteinExistence type="predicted"/>
<reference evidence="2" key="1">
    <citation type="journal article" date="2019" name="MBio">
        <title>Virus Genomes from Deep Sea Sediments Expand the Ocean Megavirome and Support Independent Origins of Viral Gigantism.</title>
        <authorList>
            <person name="Backstrom D."/>
            <person name="Yutin N."/>
            <person name="Jorgensen S.L."/>
            <person name="Dharamshi J."/>
            <person name="Homa F."/>
            <person name="Zaremba-Niedwiedzka K."/>
            <person name="Spang A."/>
            <person name="Wolf Y.I."/>
            <person name="Koonin E.V."/>
            <person name="Ettema T.J."/>
        </authorList>
    </citation>
    <scope>NUCLEOTIDE SEQUENCE</scope>
</reference>
<accession>A0A481Z5Q0</accession>
<organism evidence="2">
    <name type="scientific">Pithovirus LCPAC202</name>
    <dbReference type="NCBI Taxonomy" id="2506592"/>
    <lineage>
        <taxon>Viruses</taxon>
        <taxon>Pithoviruses</taxon>
    </lineage>
</organism>
<keyword evidence="1" id="KW-0812">Transmembrane</keyword>
<keyword evidence="1" id="KW-1133">Transmembrane helix</keyword>
<protein>
    <submittedName>
        <fullName evidence="2">Uncharacterized protein</fullName>
    </submittedName>
</protein>
<feature type="transmembrane region" description="Helical" evidence="1">
    <location>
        <begin position="6"/>
        <end position="29"/>
    </location>
</feature>
<name>A0A481Z5Q0_9VIRU</name>
<keyword evidence="1" id="KW-0472">Membrane</keyword>
<gene>
    <name evidence="2" type="ORF">LCPAC202_01980</name>
</gene>
<evidence type="ECO:0000256" key="1">
    <source>
        <dbReference type="SAM" id="Phobius"/>
    </source>
</evidence>
<feature type="transmembrane region" description="Helical" evidence="1">
    <location>
        <begin position="41"/>
        <end position="63"/>
    </location>
</feature>
<sequence>MPGKSLSWAASLVGLVALILIIVAIIVIRQTWNDINRREHGMVWLYIAAGAVFIAALMMAIAAELRPNMCQLPYSSRVIETSQLAI</sequence>